<proteinExistence type="predicted"/>
<feature type="transmembrane region" description="Helical" evidence="5">
    <location>
        <begin position="233"/>
        <end position="255"/>
    </location>
</feature>
<evidence type="ECO:0000313" key="7">
    <source>
        <dbReference type="EMBL" id="OWF55399.1"/>
    </source>
</evidence>
<comment type="subcellular location">
    <subcellularLocation>
        <location evidence="1">Membrane</location>
        <topology evidence="1">Multi-pass membrane protein</topology>
    </subcellularLocation>
</comment>
<dbReference type="PANTHER" id="PTHR11132">
    <property type="entry name" value="SOLUTE CARRIER FAMILY 35"/>
    <property type="match status" value="1"/>
</dbReference>
<name>A0A210R320_MIZYE</name>
<dbReference type="AlphaFoldDB" id="A0A210R320"/>
<organism evidence="7 8">
    <name type="scientific">Mizuhopecten yessoensis</name>
    <name type="common">Japanese scallop</name>
    <name type="synonym">Patinopecten yessoensis</name>
    <dbReference type="NCBI Taxonomy" id="6573"/>
    <lineage>
        <taxon>Eukaryota</taxon>
        <taxon>Metazoa</taxon>
        <taxon>Spiralia</taxon>
        <taxon>Lophotrochozoa</taxon>
        <taxon>Mollusca</taxon>
        <taxon>Bivalvia</taxon>
        <taxon>Autobranchia</taxon>
        <taxon>Pteriomorphia</taxon>
        <taxon>Pectinida</taxon>
        <taxon>Pectinoidea</taxon>
        <taxon>Pectinidae</taxon>
        <taxon>Mizuhopecten</taxon>
    </lineage>
</organism>
<keyword evidence="2 5" id="KW-0812">Transmembrane</keyword>
<feature type="transmembrane region" description="Helical" evidence="5">
    <location>
        <begin position="137"/>
        <end position="154"/>
    </location>
</feature>
<evidence type="ECO:0000256" key="5">
    <source>
        <dbReference type="SAM" id="Phobius"/>
    </source>
</evidence>
<accession>A0A210R320</accession>
<sequence>METKRSPQQIAWVVALYWMVSISMVFINKHILSGSYGVNDLSIFVAWYQSLAAVILIKLVTWWSGHLRLGLTLPTLDIHSLLNSDMLKLSFSFVIGLTFNNLMLKHIGVAFYQVARSSTLIFTIILSFCILKKSVSILGIASCALVIMGFVIGIDQEDNAGTLSIWGMIYGILASLANAVCGIYFKRVEQVLDGDSLKQAYYNNINSVWIFLPLVISSGQAQQVLSSDLITNASFWMFLTFSGFLSLSIGWVSALQVKYTSPVTHHISINAKSVTQTMLAIMFYHEYKTLMWWCGNLLVILGVFLYAYTKMNETPPKDGGSRKQLPSYTDVSIQKTNAN</sequence>
<dbReference type="SUPFAM" id="SSF103481">
    <property type="entry name" value="Multidrug resistance efflux transporter EmrE"/>
    <property type="match status" value="1"/>
</dbReference>
<gene>
    <name evidence="7" type="ORF">KP79_PYT21693</name>
</gene>
<feature type="transmembrane region" description="Helical" evidence="5">
    <location>
        <begin position="12"/>
        <end position="32"/>
    </location>
</feature>
<feature type="transmembrane region" description="Helical" evidence="5">
    <location>
        <begin position="110"/>
        <end position="130"/>
    </location>
</feature>
<evidence type="ECO:0000256" key="2">
    <source>
        <dbReference type="ARBA" id="ARBA00022692"/>
    </source>
</evidence>
<comment type="caution">
    <text evidence="7">The sequence shown here is derived from an EMBL/GenBank/DDBJ whole genome shotgun (WGS) entry which is preliminary data.</text>
</comment>
<evidence type="ECO:0000256" key="3">
    <source>
        <dbReference type="ARBA" id="ARBA00022989"/>
    </source>
</evidence>
<feature type="transmembrane region" description="Helical" evidence="5">
    <location>
        <begin position="44"/>
        <end position="65"/>
    </location>
</feature>
<feature type="transmembrane region" description="Helical" evidence="5">
    <location>
        <begin position="166"/>
        <end position="185"/>
    </location>
</feature>
<dbReference type="InterPro" id="IPR004853">
    <property type="entry name" value="Sugar_P_trans_dom"/>
</dbReference>
<keyword evidence="4 5" id="KW-0472">Membrane</keyword>
<feature type="transmembrane region" description="Helical" evidence="5">
    <location>
        <begin position="290"/>
        <end position="308"/>
    </location>
</feature>
<reference evidence="7 8" key="1">
    <citation type="journal article" date="2017" name="Nat. Ecol. Evol.">
        <title>Scallop genome provides insights into evolution of bilaterian karyotype and development.</title>
        <authorList>
            <person name="Wang S."/>
            <person name="Zhang J."/>
            <person name="Jiao W."/>
            <person name="Li J."/>
            <person name="Xun X."/>
            <person name="Sun Y."/>
            <person name="Guo X."/>
            <person name="Huan P."/>
            <person name="Dong B."/>
            <person name="Zhang L."/>
            <person name="Hu X."/>
            <person name="Sun X."/>
            <person name="Wang J."/>
            <person name="Zhao C."/>
            <person name="Wang Y."/>
            <person name="Wang D."/>
            <person name="Huang X."/>
            <person name="Wang R."/>
            <person name="Lv J."/>
            <person name="Li Y."/>
            <person name="Zhang Z."/>
            <person name="Liu B."/>
            <person name="Lu W."/>
            <person name="Hui Y."/>
            <person name="Liang J."/>
            <person name="Zhou Z."/>
            <person name="Hou R."/>
            <person name="Li X."/>
            <person name="Liu Y."/>
            <person name="Li H."/>
            <person name="Ning X."/>
            <person name="Lin Y."/>
            <person name="Zhao L."/>
            <person name="Xing Q."/>
            <person name="Dou J."/>
            <person name="Li Y."/>
            <person name="Mao J."/>
            <person name="Guo H."/>
            <person name="Dou H."/>
            <person name="Li T."/>
            <person name="Mu C."/>
            <person name="Jiang W."/>
            <person name="Fu Q."/>
            <person name="Fu X."/>
            <person name="Miao Y."/>
            <person name="Liu J."/>
            <person name="Yu Q."/>
            <person name="Li R."/>
            <person name="Liao H."/>
            <person name="Li X."/>
            <person name="Kong Y."/>
            <person name="Jiang Z."/>
            <person name="Chourrout D."/>
            <person name="Li R."/>
            <person name="Bao Z."/>
        </authorList>
    </citation>
    <scope>NUCLEOTIDE SEQUENCE [LARGE SCALE GENOMIC DNA]</scope>
    <source>
        <strain evidence="7 8">PY_sf001</strain>
    </source>
</reference>
<keyword evidence="8" id="KW-1185">Reference proteome</keyword>
<dbReference type="InterPro" id="IPR050186">
    <property type="entry name" value="TPT_transporter"/>
</dbReference>
<evidence type="ECO:0000256" key="4">
    <source>
        <dbReference type="ARBA" id="ARBA00023136"/>
    </source>
</evidence>
<dbReference type="GO" id="GO:0016020">
    <property type="term" value="C:membrane"/>
    <property type="evidence" value="ECO:0007669"/>
    <property type="project" value="UniProtKB-SubCell"/>
</dbReference>
<dbReference type="Pfam" id="PF03151">
    <property type="entry name" value="TPT"/>
    <property type="match status" value="1"/>
</dbReference>
<dbReference type="OrthoDB" id="5547497at2759"/>
<evidence type="ECO:0000256" key="1">
    <source>
        <dbReference type="ARBA" id="ARBA00004141"/>
    </source>
</evidence>
<feature type="domain" description="Sugar phosphate transporter" evidence="6">
    <location>
        <begin position="9"/>
        <end position="306"/>
    </location>
</feature>
<dbReference type="STRING" id="6573.A0A210R320"/>
<dbReference type="InterPro" id="IPR037185">
    <property type="entry name" value="EmrE-like"/>
</dbReference>
<keyword evidence="3 5" id="KW-1133">Transmembrane helix</keyword>
<protein>
    <submittedName>
        <fullName evidence="7">GDP-fucose transporter 1</fullName>
    </submittedName>
</protein>
<evidence type="ECO:0000313" key="8">
    <source>
        <dbReference type="Proteomes" id="UP000242188"/>
    </source>
</evidence>
<evidence type="ECO:0000259" key="6">
    <source>
        <dbReference type="Pfam" id="PF03151"/>
    </source>
</evidence>
<dbReference type="Proteomes" id="UP000242188">
    <property type="component" value="Unassembled WGS sequence"/>
</dbReference>
<dbReference type="EMBL" id="NEDP02000690">
    <property type="protein sequence ID" value="OWF55399.1"/>
    <property type="molecule type" value="Genomic_DNA"/>
</dbReference>